<evidence type="ECO:0000313" key="1">
    <source>
        <dbReference type="EMBL" id="TWW08972.1"/>
    </source>
</evidence>
<dbReference type="Gene3D" id="2.180.10.10">
    <property type="entry name" value="RHS repeat-associated core"/>
    <property type="match status" value="1"/>
</dbReference>
<gene>
    <name evidence="1" type="ORF">E3A20_19000</name>
</gene>
<keyword evidence="2" id="KW-1185">Reference proteome</keyword>
<dbReference type="NCBIfam" id="TIGR03696">
    <property type="entry name" value="Rhs_assc_core"/>
    <property type="match status" value="1"/>
</dbReference>
<protein>
    <recommendedName>
        <fullName evidence="3">RHS repeat-associated core domain-containing protein</fullName>
    </recommendedName>
</protein>
<dbReference type="InterPro" id="IPR022385">
    <property type="entry name" value="Rhs_assc_core"/>
</dbReference>
<dbReference type="EMBL" id="SRHE01000434">
    <property type="protein sequence ID" value="TWW08972.1"/>
    <property type="molecule type" value="Genomic_DNA"/>
</dbReference>
<comment type="caution">
    <text evidence="1">The sequence shown here is derived from an EMBL/GenBank/DDBJ whole genome shotgun (WGS) entry which is preliminary data.</text>
</comment>
<reference evidence="1 2" key="1">
    <citation type="submission" date="2019-08" db="EMBL/GenBank/DDBJ databases">
        <title>100 year-old enigma solved: identification of Planctomyces bekefii, the type genus and species of the phylum Planctomycetes.</title>
        <authorList>
            <person name="Svetlana D.N."/>
            <person name="Overmann J."/>
        </authorList>
    </citation>
    <scope>NUCLEOTIDE SEQUENCE [LARGE SCALE GENOMIC DNA]</scope>
    <source>
        <strain evidence="1">Phe10_nw2017</strain>
    </source>
</reference>
<evidence type="ECO:0000313" key="2">
    <source>
        <dbReference type="Proteomes" id="UP000321083"/>
    </source>
</evidence>
<proteinExistence type="predicted"/>
<sequence>MRSIGAQVPSISKHCCDSTGSVGERYAYSAYGAPVFMTGAGTVQTSSPIGFETLYAGYRWDNPAPQMYYVRNRFLLPLVGTWNRRDPLGYVDGMALICYVESDPVSKVDPQGTYTDKWHPTIEAPQGSGNFLWVQWKLYEGDFFEDNRCYHRSEQPEVRIGCYYDTECSDIRFIQVFSITSQGPDKERVPLDLKKAFKSERRTGQCELYKYAVSGSPGGRCQAVVDVFPYNLEGGGPWYGNRHHMRGVGPYMIDAPGGDLAVGEVFLFETCAICASGKQRGTVYGCVEWGFRYVNRKPPGKSQSRVLRSGEAKVGYCADLPTKWSNEPSEVFKKALERFRQRQNAAPGKLFPVLLE</sequence>
<accession>A0A5C6M4R8</accession>
<evidence type="ECO:0008006" key="3">
    <source>
        <dbReference type="Google" id="ProtNLM"/>
    </source>
</evidence>
<reference evidence="1 2" key="2">
    <citation type="submission" date="2019-08" db="EMBL/GenBank/DDBJ databases">
        <authorList>
            <person name="Henke P."/>
        </authorList>
    </citation>
    <scope>NUCLEOTIDE SEQUENCE [LARGE SCALE GENOMIC DNA]</scope>
    <source>
        <strain evidence="1">Phe10_nw2017</strain>
    </source>
</reference>
<dbReference type="Proteomes" id="UP000321083">
    <property type="component" value="Unassembled WGS sequence"/>
</dbReference>
<organism evidence="1 2">
    <name type="scientific">Planctomyces bekefii</name>
    <dbReference type="NCBI Taxonomy" id="1653850"/>
    <lineage>
        <taxon>Bacteria</taxon>
        <taxon>Pseudomonadati</taxon>
        <taxon>Planctomycetota</taxon>
        <taxon>Planctomycetia</taxon>
        <taxon>Planctomycetales</taxon>
        <taxon>Planctomycetaceae</taxon>
        <taxon>Planctomyces</taxon>
    </lineage>
</organism>
<dbReference type="AlphaFoldDB" id="A0A5C6M4R8"/>
<name>A0A5C6M4R8_9PLAN</name>